<sequence length="211" mass="24801">MERLSVKCTEKWFEQLPDVKFEREVQPPDLILSLKAEAENLWDSESRLYDRLKENKRDKDFVWIKKILQTGTLSDKVSAHTLLIQDCPVYNVKSIESLIAMVNTKGKRECLMALDAILDLFCNVLLIEHRKLKPFNEQPLKQLDSISKSSPVLRKRVLILWLFEDMLKKLYKNFLNNLDSVSRDTVDKTKQKAVTVMYNLLQEIPEEEQFL</sequence>
<dbReference type="GO" id="GO:0005634">
    <property type="term" value="C:nucleus"/>
    <property type="evidence" value="ECO:0007669"/>
    <property type="project" value="TreeGrafter"/>
</dbReference>
<protein>
    <submittedName>
        <fullName evidence="1">CCAAT/enhancer-binding protein zeta</fullName>
    </submittedName>
</protein>
<dbReference type="PANTHER" id="PTHR12048:SF0">
    <property type="entry name" value="CCAAT_ENHANCER-BINDING PROTEIN ZETA"/>
    <property type="match status" value="1"/>
</dbReference>
<name>A0A087UE98_STEMI</name>
<keyword evidence="2" id="KW-1185">Reference proteome</keyword>
<dbReference type="STRING" id="407821.A0A087UE98"/>
<organism evidence="1 2">
    <name type="scientific">Stegodyphus mimosarum</name>
    <name type="common">African social velvet spider</name>
    <dbReference type="NCBI Taxonomy" id="407821"/>
    <lineage>
        <taxon>Eukaryota</taxon>
        <taxon>Metazoa</taxon>
        <taxon>Ecdysozoa</taxon>
        <taxon>Arthropoda</taxon>
        <taxon>Chelicerata</taxon>
        <taxon>Arachnida</taxon>
        <taxon>Araneae</taxon>
        <taxon>Araneomorphae</taxon>
        <taxon>Entelegynae</taxon>
        <taxon>Eresoidea</taxon>
        <taxon>Eresidae</taxon>
        <taxon>Stegodyphus</taxon>
    </lineage>
</organism>
<dbReference type="Proteomes" id="UP000054359">
    <property type="component" value="Unassembled WGS sequence"/>
</dbReference>
<dbReference type="AlphaFoldDB" id="A0A087UE98"/>
<dbReference type="EMBL" id="KK119421">
    <property type="protein sequence ID" value="KFM75687.1"/>
    <property type="molecule type" value="Genomic_DNA"/>
</dbReference>
<accession>A0A087UE98</accession>
<evidence type="ECO:0000313" key="1">
    <source>
        <dbReference type="EMBL" id="KFM75687.1"/>
    </source>
</evidence>
<proteinExistence type="predicted"/>
<gene>
    <name evidence="1" type="ORF">X975_23225</name>
</gene>
<reference evidence="1 2" key="1">
    <citation type="submission" date="2013-11" db="EMBL/GenBank/DDBJ databases">
        <title>Genome sequencing of Stegodyphus mimosarum.</title>
        <authorList>
            <person name="Bechsgaard J."/>
        </authorList>
    </citation>
    <scope>NUCLEOTIDE SEQUENCE [LARGE SCALE GENOMIC DNA]</scope>
</reference>
<dbReference type="OrthoDB" id="28947at2759"/>
<dbReference type="PANTHER" id="PTHR12048">
    <property type="entry name" value="CCAAT-BINDING FACTOR-RELATED"/>
    <property type="match status" value="1"/>
</dbReference>
<evidence type="ECO:0000313" key="2">
    <source>
        <dbReference type="Proteomes" id="UP000054359"/>
    </source>
</evidence>
<feature type="non-terminal residue" evidence="1">
    <location>
        <position position="211"/>
    </location>
</feature>
<dbReference type="InterPro" id="IPR040155">
    <property type="entry name" value="CEBPZ/Mak21-like"/>
</dbReference>